<keyword evidence="7" id="KW-1185">Reference proteome</keyword>
<dbReference type="GO" id="GO:0005886">
    <property type="term" value="C:plasma membrane"/>
    <property type="evidence" value="ECO:0007669"/>
    <property type="project" value="TreeGrafter"/>
</dbReference>
<gene>
    <name evidence="6" type="primary">glnQ_1</name>
    <name evidence="6" type="ORF">GJW-30_1_00358</name>
</gene>
<dbReference type="SUPFAM" id="SSF52540">
    <property type="entry name" value="P-loop containing nucleoside triphosphate hydrolases"/>
    <property type="match status" value="1"/>
</dbReference>
<dbReference type="Pfam" id="PF12399">
    <property type="entry name" value="BCA_ABC_TP_C"/>
    <property type="match status" value="1"/>
</dbReference>
<dbReference type="EMBL" id="AP014946">
    <property type="protein sequence ID" value="BAT57848.1"/>
    <property type="molecule type" value="Genomic_DNA"/>
</dbReference>
<dbReference type="PANTHER" id="PTHR45772">
    <property type="entry name" value="CONSERVED COMPONENT OF ABC TRANSPORTER FOR NATURAL AMINO ACIDS-RELATED"/>
    <property type="match status" value="1"/>
</dbReference>
<keyword evidence="1" id="KW-0813">Transport</keyword>
<comment type="function">
    <text evidence="4">Involved in beta-(1--&gt;2)glucan export. Transmembrane domains (TMD) form a pore in the inner membrane and the ATP-binding domain (NBD) is responsible for energy generation.</text>
</comment>
<sequence>MTAATATNIAPATTNGALLSARNITIRFGGIVALDGVSFDIMPGKILGLIGPNGAGKTTMFNCLTRLYTPTSGDVLFEGRSILGEPSYRIAPLGITRTFQNLALFSKMSVLDNIRVGTHPRGSSNFLTDALRFPSVVREAKEFDAEVWGLIDWLGLRDVAYRMVTDLPTGTQKRVELARALAARSKLLLLDEPAAGLTHDEVGDLGILFKRIRDERGVTILLVEHHMSLVMSVSDRVVALDFGRKIAEGTPAEVQANPDVIRAYLGSGKK</sequence>
<dbReference type="InterPro" id="IPR003439">
    <property type="entry name" value="ABC_transporter-like_ATP-bd"/>
</dbReference>
<dbReference type="GO" id="GO:0016887">
    <property type="term" value="F:ATP hydrolysis activity"/>
    <property type="evidence" value="ECO:0007669"/>
    <property type="project" value="InterPro"/>
</dbReference>
<dbReference type="AlphaFoldDB" id="A0A0S3PPH4"/>
<dbReference type="PANTHER" id="PTHR45772:SF4">
    <property type="entry name" value="ABC TRANSPORTER ATP-BINDING PROTEIN"/>
    <property type="match status" value="1"/>
</dbReference>
<evidence type="ECO:0000256" key="1">
    <source>
        <dbReference type="ARBA" id="ARBA00022448"/>
    </source>
</evidence>
<dbReference type="FunFam" id="3.40.50.300:FF:000421">
    <property type="entry name" value="Branched-chain amino acid ABC transporter ATP-binding protein"/>
    <property type="match status" value="1"/>
</dbReference>
<keyword evidence="2" id="KW-0547">Nucleotide-binding</keyword>
<keyword evidence="3 6" id="KW-0067">ATP-binding</keyword>
<accession>A0A0S3PPH4</accession>
<dbReference type="InterPro" id="IPR027417">
    <property type="entry name" value="P-loop_NTPase"/>
</dbReference>
<dbReference type="CDD" id="cd03219">
    <property type="entry name" value="ABC_Mj1267_LivG_branched"/>
    <property type="match status" value="1"/>
</dbReference>
<dbReference type="PROSITE" id="PS50893">
    <property type="entry name" value="ABC_TRANSPORTER_2"/>
    <property type="match status" value="1"/>
</dbReference>
<dbReference type="Proteomes" id="UP000236884">
    <property type="component" value="Chromosome"/>
</dbReference>
<evidence type="ECO:0000256" key="2">
    <source>
        <dbReference type="ARBA" id="ARBA00022741"/>
    </source>
</evidence>
<dbReference type="GO" id="GO:0005524">
    <property type="term" value="F:ATP binding"/>
    <property type="evidence" value="ECO:0007669"/>
    <property type="project" value="UniProtKB-KW"/>
</dbReference>
<proteinExistence type="predicted"/>
<protein>
    <submittedName>
        <fullName evidence="6">Glutamine transport ATP-binding protein GlnQ</fullName>
    </submittedName>
</protein>
<organism evidence="6 7">
    <name type="scientific">Variibacter gotjawalensis</name>
    <dbReference type="NCBI Taxonomy" id="1333996"/>
    <lineage>
        <taxon>Bacteria</taxon>
        <taxon>Pseudomonadati</taxon>
        <taxon>Pseudomonadota</taxon>
        <taxon>Alphaproteobacteria</taxon>
        <taxon>Hyphomicrobiales</taxon>
        <taxon>Nitrobacteraceae</taxon>
        <taxon>Variibacter</taxon>
    </lineage>
</organism>
<dbReference type="InterPro" id="IPR032823">
    <property type="entry name" value="BCA_ABC_TP_C"/>
</dbReference>
<dbReference type="Gene3D" id="3.40.50.300">
    <property type="entry name" value="P-loop containing nucleotide triphosphate hydrolases"/>
    <property type="match status" value="1"/>
</dbReference>
<evidence type="ECO:0000313" key="7">
    <source>
        <dbReference type="Proteomes" id="UP000236884"/>
    </source>
</evidence>
<dbReference type="Pfam" id="PF00005">
    <property type="entry name" value="ABC_tran"/>
    <property type="match status" value="1"/>
</dbReference>
<feature type="domain" description="ABC transporter" evidence="5">
    <location>
        <begin position="19"/>
        <end position="267"/>
    </location>
</feature>
<dbReference type="KEGG" id="vgo:GJW-30_1_00358"/>
<evidence type="ECO:0000256" key="4">
    <source>
        <dbReference type="ARBA" id="ARBA00024722"/>
    </source>
</evidence>
<dbReference type="InterPro" id="IPR051120">
    <property type="entry name" value="ABC_AA/LPS_Transport"/>
</dbReference>
<evidence type="ECO:0000259" key="5">
    <source>
        <dbReference type="PROSITE" id="PS50893"/>
    </source>
</evidence>
<dbReference type="InterPro" id="IPR003593">
    <property type="entry name" value="AAA+_ATPase"/>
</dbReference>
<reference evidence="6 7" key="1">
    <citation type="submission" date="2015-08" db="EMBL/GenBank/DDBJ databases">
        <title>Investigation of the bacterial diversity of lava forest soil.</title>
        <authorList>
            <person name="Lee J.S."/>
        </authorList>
    </citation>
    <scope>NUCLEOTIDE SEQUENCE [LARGE SCALE GENOMIC DNA]</scope>
    <source>
        <strain evidence="6 7">GJW-30</strain>
    </source>
</reference>
<evidence type="ECO:0000313" key="6">
    <source>
        <dbReference type="EMBL" id="BAT57848.1"/>
    </source>
</evidence>
<evidence type="ECO:0000256" key="3">
    <source>
        <dbReference type="ARBA" id="ARBA00022840"/>
    </source>
</evidence>
<dbReference type="SMART" id="SM00382">
    <property type="entry name" value="AAA"/>
    <property type="match status" value="1"/>
</dbReference>
<name>A0A0S3PPH4_9BRAD</name>